<name>A0A842ID42_9RHOB</name>
<keyword evidence="2" id="KW-1185">Reference proteome</keyword>
<dbReference type="PANTHER" id="PTHR43135:SF3">
    <property type="entry name" value="ALPHA-D-RIBOSE 1-METHYLPHOSPHONATE 5-TRIPHOSPHATE DIPHOSPHATASE"/>
    <property type="match status" value="1"/>
</dbReference>
<dbReference type="Gene3D" id="3.20.20.140">
    <property type="entry name" value="Metal-dependent hydrolases"/>
    <property type="match status" value="1"/>
</dbReference>
<organism evidence="1 2">
    <name type="scientific">Paragemmobacter straminiformis</name>
    <dbReference type="NCBI Taxonomy" id="2045119"/>
    <lineage>
        <taxon>Bacteria</taxon>
        <taxon>Pseudomonadati</taxon>
        <taxon>Pseudomonadota</taxon>
        <taxon>Alphaproteobacteria</taxon>
        <taxon>Rhodobacterales</taxon>
        <taxon>Paracoccaceae</taxon>
        <taxon>Paragemmobacter</taxon>
    </lineage>
</organism>
<dbReference type="SUPFAM" id="SSF51556">
    <property type="entry name" value="Metallo-dependent hydrolases"/>
    <property type="match status" value="1"/>
</dbReference>
<dbReference type="NCBIfam" id="NF011990">
    <property type="entry name" value="PRK15446.2-6"/>
    <property type="match status" value="1"/>
</dbReference>
<dbReference type="InterPro" id="IPR012696">
    <property type="entry name" value="PhnM"/>
</dbReference>
<dbReference type="PANTHER" id="PTHR43135">
    <property type="entry name" value="ALPHA-D-RIBOSE 1-METHYLPHOSPHONATE 5-TRIPHOSPHATE DIPHOSPHATASE"/>
    <property type="match status" value="1"/>
</dbReference>
<dbReference type="PIRSF" id="PIRSF038971">
    <property type="entry name" value="PhnM"/>
    <property type="match status" value="1"/>
</dbReference>
<dbReference type="SUPFAM" id="SSF51338">
    <property type="entry name" value="Composite domain of metallo-dependent hydrolases"/>
    <property type="match status" value="1"/>
</dbReference>
<proteinExistence type="predicted"/>
<dbReference type="RefSeq" id="WP_185798472.1">
    <property type="nucleotide sequence ID" value="NZ_JACLQD010000004.1"/>
</dbReference>
<dbReference type="GO" id="GO:0019700">
    <property type="term" value="P:organic phosphonate catabolic process"/>
    <property type="evidence" value="ECO:0007669"/>
    <property type="project" value="InterPro"/>
</dbReference>
<evidence type="ECO:0000313" key="1">
    <source>
        <dbReference type="EMBL" id="MBC2836868.1"/>
    </source>
</evidence>
<dbReference type="Proteomes" id="UP000555411">
    <property type="component" value="Unassembled WGS sequence"/>
</dbReference>
<dbReference type="InterPro" id="IPR011059">
    <property type="entry name" value="Metal-dep_hydrolase_composite"/>
</dbReference>
<dbReference type="EC" id="3.6.1.63" evidence="1"/>
<dbReference type="GO" id="GO:0016810">
    <property type="term" value="F:hydrolase activity, acting on carbon-nitrogen (but not peptide) bonds"/>
    <property type="evidence" value="ECO:0007669"/>
    <property type="project" value="InterPro"/>
</dbReference>
<dbReference type="NCBIfam" id="NF011987">
    <property type="entry name" value="PRK15446.2-3"/>
    <property type="match status" value="1"/>
</dbReference>
<keyword evidence="1" id="KW-0378">Hydrolase</keyword>
<comment type="caution">
    <text evidence="1">The sequence shown here is derived from an EMBL/GenBank/DDBJ whole genome shotgun (WGS) entry which is preliminary data.</text>
</comment>
<reference evidence="1 2" key="1">
    <citation type="journal article" date="2017" name="Int. J. Syst. Evol. Microbiol.">
        <title>Gemmobacter straminiformis sp. nov., isolated from an artificial fountain.</title>
        <authorList>
            <person name="Kang J.Y."/>
            <person name="Kim M.J."/>
            <person name="Chun J."/>
            <person name="Son K.P."/>
            <person name="Jahng K.Y."/>
        </authorList>
    </citation>
    <scope>NUCLEOTIDE SEQUENCE [LARGE SCALE GENOMIC DNA]</scope>
    <source>
        <strain evidence="1 2">CAM-8</strain>
    </source>
</reference>
<evidence type="ECO:0000313" key="2">
    <source>
        <dbReference type="Proteomes" id="UP000555411"/>
    </source>
</evidence>
<dbReference type="InterPro" id="IPR032466">
    <property type="entry name" value="Metal_Hydrolase"/>
</dbReference>
<dbReference type="InterPro" id="IPR051781">
    <property type="entry name" value="Metallo-dep_Hydrolase"/>
</dbReference>
<protein>
    <submittedName>
        <fullName evidence="1">Alpha-D-ribose 1-methylphosphonate 5-triphosphate diphosphatase</fullName>
        <ecNumber evidence="1">3.6.1.63</ecNumber>
    </submittedName>
</protein>
<accession>A0A842ID42</accession>
<dbReference type="EMBL" id="JACLQD010000004">
    <property type="protein sequence ID" value="MBC2836868.1"/>
    <property type="molecule type" value="Genomic_DNA"/>
</dbReference>
<gene>
    <name evidence="1" type="ORF">H7F16_15220</name>
</gene>
<sequence length="392" mass="41897">MPNPAFLPPLRFTGAEVLREGRLGPDAIAVAEGLLTDAAAPEIDLSGFLVLPGIIDLHGDGFERQMFPRPTAPFPVASGLAATDREAAAHGVTTAYLAQSWSWEGGHRGPEQAEALLAALEGFEAATDLRVQIRAETHLVEAAPRLLEVVERYGVDYVIFNDHLEEGFQMRRGNPDGFAHWARKAGLAEDALFARMEAARARTREVPRSLCALANGFDRLGVTYGSHDDPDAETREFYAMIGARVAEFPTTRKAAMAARPTGSPIIMGAPNVVRGGSQAGNISAAALLRDGLCDVLVSDYHIPALPLAVWRLVDEGLALSRAWALISSNAADALRMADRGRIAAGLRADLVVVNAATRQVEATIAGGRLAYLSGEAGRRFMAQPQAMRMAAE</sequence>
<dbReference type="Gene3D" id="2.30.40.10">
    <property type="entry name" value="Urease, subunit C, domain 1"/>
    <property type="match status" value="1"/>
</dbReference>
<dbReference type="AlphaFoldDB" id="A0A842ID42"/>